<feature type="transmembrane region" description="Helical" evidence="6">
    <location>
        <begin position="338"/>
        <end position="358"/>
    </location>
</feature>
<dbReference type="GO" id="GO:0005886">
    <property type="term" value="C:plasma membrane"/>
    <property type="evidence" value="ECO:0007669"/>
    <property type="project" value="UniProtKB-SubCell"/>
</dbReference>
<feature type="transmembrane region" description="Helical" evidence="6">
    <location>
        <begin position="378"/>
        <end position="399"/>
    </location>
</feature>
<dbReference type="InterPro" id="IPR001851">
    <property type="entry name" value="ABC_transp_permease"/>
</dbReference>
<evidence type="ECO:0008006" key="9">
    <source>
        <dbReference type="Google" id="ProtNLM"/>
    </source>
</evidence>
<comment type="subcellular location">
    <subcellularLocation>
        <location evidence="1">Cell membrane</location>
        <topology evidence="1">Multi-pass membrane protein</topology>
    </subcellularLocation>
</comment>
<dbReference type="EMBL" id="AP021874">
    <property type="protein sequence ID" value="BBO66183.1"/>
    <property type="molecule type" value="Genomic_DNA"/>
</dbReference>
<keyword evidence="5 6" id="KW-0472">Membrane</keyword>
<feature type="transmembrane region" description="Helical" evidence="6">
    <location>
        <begin position="89"/>
        <end position="113"/>
    </location>
</feature>
<evidence type="ECO:0000256" key="2">
    <source>
        <dbReference type="ARBA" id="ARBA00022475"/>
    </source>
</evidence>
<reference evidence="7 8" key="1">
    <citation type="submission" date="2019-11" db="EMBL/GenBank/DDBJ databases">
        <title>Comparative genomics of hydrocarbon-degrading Desulfosarcina strains.</title>
        <authorList>
            <person name="Watanabe M."/>
            <person name="Kojima H."/>
            <person name="Fukui M."/>
        </authorList>
    </citation>
    <scope>NUCLEOTIDE SEQUENCE [LARGE SCALE GENOMIC DNA]</scope>
    <source>
        <strain evidence="7 8">PL12</strain>
    </source>
</reference>
<dbReference type="KEGG" id="dalk:DSCA_01130"/>
<keyword evidence="2" id="KW-1003">Cell membrane</keyword>
<evidence type="ECO:0000256" key="3">
    <source>
        <dbReference type="ARBA" id="ARBA00022692"/>
    </source>
</evidence>
<feature type="transmembrane region" description="Helical" evidence="6">
    <location>
        <begin position="185"/>
        <end position="203"/>
    </location>
</feature>
<dbReference type="RefSeq" id="WP_155314601.1">
    <property type="nucleotide sequence ID" value="NZ_AP021874.1"/>
</dbReference>
<dbReference type="GO" id="GO:0015658">
    <property type="term" value="F:branched-chain amino acid transmembrane transporter activity"/>
    <property type="evidence" value="ECO:0007669"/>
    <property type="project" value="InterPro"/>
</dbReference>
<organism evidence="7 8">
    <name type="scientific">Desulfosarcina alkanivorans</name>
    <dbReference type="NCBI Taxonomy" id="571177"/>
    <lineage>
        <taxon>Bacteria</taxon>
        <taxon>Pseudomonadati</taxon>
        <taxon>Thermodesulfobacteriota</taxon>
        <taxon>Desulfobacteria</taxon>
        <taxon>Desulfobacterales</taxon>
        <taxon>Desulfosarcinaceae</taxon>
        <taxon>Desulfosarcina</taxon>
    </lineage>
</organism>
<feature type="transmembrane region" description="Helical" evidence="6">
    <location>
        <begin position="250"/>
        <end position="268"/>
    </location>
</feature>
<feature type="transmembrane region" description="Helical" evidence="6">
    <location>
        <begin position="411"/>
        <end position="432"/>
    </location>
</feature>
<evidence type="ECO:0000313" key="8">
    <source>
        <dbReference type="Proteomes" id="UP000427906"/>
    </source>
</evidence>
<dbReference type="Proteomes" id="UP000427906">
    <property type="component" value="Chromosome"/>
</dbReference>
<feature type="transmembrane region" description="Helical" evidence="6">
    <location>
        <begin position="59"/>
        <end position="77"/>
    </location>
</feature>
<dbReference type="InterPro" id="IPR043428">
    <property type="entry name" value="LivM-like"/>
</dbReference>
<dbReference type="CDD" id="cd06581">
    <property type="entry name" value="TM_PBP1_LivM_like"/>
    <property type="match status" value="1"/>
</dbReference>
<dbReference type="OrthoDB" id="9780757at2"/>
<evidence type="ECO:0000256" key="6">
    <source>
        <dbReference type="SAM" id="Phobius"/>
    </source>
</evidence>
<keyword evidence="8" id="KW-1185">Reference proteome</keyword>
<dbReference type="Pfam" id="PF02653">
    <property type="entry name" value="BPD_transp_2"/>
    <property type="match status" value="1"/>
</dbReference>
<sequence length="447" mass="48467">MDDTHAPKQTGGMFYRVGLFFKPVPLLGYLLGFMVCVVWEQLAGEGLTSLLGLPKMPVLFGLLTTFKVLAGVVNFLIKGDAFNWATLVQIPGAVAYLSAIYLIPLALVARAVVRPANALARYLQGLPLPVTAFVQLGLMYAALHIWAEMSDYRLIFLKLTLIAVLFTLSLNIINGYMGEFSCSHPGFMAIGAYMSSLFTVGLFSSDKVLGEAVFTFSTAYLSFPLALIFGGLMAAVGALIIAIPSFKTRGDYLAIISLAFLFIVKSFFENIQALGGSRGISGQPDWATLPVIFITMAFGVWTINNFVTSTMGKALNAVRDDETAAEAMTVDTRKTKMAAFMFGAFWAGVSGGLLAHVLRYVNPAMFSVQKLAEVLAMVYFGGLNSVYGSIVGAVSISLLGEALRPLEILKWIVIPLLLILVMIYRPTGLIAFKEFDVRQVFGPKEVD</sequence>
<proteinExistence type="predicted"/>
<feature type="transmembrane region" description="Helical" evidence="6">
    <location>
        <begin position="223"/>
        <end position="243"/>
    </location>
</feature>
<protein>
    <recommendedName>
        <fullName evidence="9">Branched-chain amino acid ABC transporter permease</fullName>
    </recommendedName>
</protein>
<accession>A0A5K7YC63</accession>
<evidence type="ECO:0000313" key="7">
    <source>
        <dbReference type="EMBL" id="BBO66183.1"/>
    </source>
</evidence>
<evidence type="ECO:0000256" key="5">
    <source>
        <dbReference type="ARBA" id="ARBA00023136"/>
    </source>
</evidence>
<gene>
    <name evidence="7" type="ORF">DSCA_01130</name>
</gene>
<feature type="transmembrane region" description="Helical" evidence="6">
    <location>
        <begin position="20"/>
        <end position="39"/>
    </location>
</feature>
<keyword evidence="3 6" id="KW-0812">Transmembrane</keyword>
<name>A0A5K7YC63_9BACT</name>
<evidence type="ECO:0000256" key="4">
    <source>
        <dbReference type="ARBA" id="ARBA00022989"/>
    </source>
</evidence>
<feature type="transmembrane region" description="Helical" evidence="6">
    <location>
        <begin position="152"/>
        <end position="173"/>
    </location>
</feature>
<evidence type="ECO:0000256" key="1">
    <source>
        <dbReference type="ARBA" id="ARBA00004651"/>
    </source>
</evidence>
<dbReference type="AlphaFoldDB" id="A0A5K7YC63"/>
<dbReference type="PANTHER" id="PTHR30482:SF10">
    <property type="entry name" value="HIGH-AFFINITY BRANCHED-CHAIN AMINO ACID TRANSPORT PROTEIN BRAE"/>
    <property type="match status" value="1"/>
</dbReference>
<feature type="transmembrane region" description="Helical" evidence="6">
    <location>
        <begin position="288"/>
        <end position="307"/>
    </location>
</feature>
<keyword evidence="4 6" id="KW-1133">Transmembrane helix</keyword>
<feature type="transmembrane region" description="Helical" evidence="6">
    <location>
        <begin position="125"/>
        <end position="146"/>
    </location>
</feature>
<dbReference type="PANTHER" id="PTHR30482">
    <property type="entry name" value="HIGH-AFFINITY BRANCHED-CHAIN AMINO ACID TRANSPORT SYSTEM PERMEASE"/>
    <property type="match status" value="1"/>
</dbReference>